<comment type="caution">
    <text evidence="1">The sequence shown here is derived from an EMBL/GenBank/DDBJ whole genome shotgun (WGS) entry which is preliminary data.</text>
</comment>
<evidence type="ECO:0000313" key="2">
    <source>
        <dbReference type="Proteomes" id="UP000287651"/>
    </source>
</evidence>
<name>A0A426ZGC3_ENSVE</name>
<proteinExistence type="predicted"/>
<sequence>MRTYNLELVKQLAVTNERVMSTTKQVRGLREELKVEQYMIPKYQRRQWSIIRRPLGLEGVISYQFRYQITLASFKARYPKLEFDEDLFTDYPRGLERLDNAQGVF</sequence>
<reference evidence="1 2" key="1">
    <citation type="journal article" date="2014" name="Agronomy (Basel)">
        <title>A Draft Genome Sequence for Ensete ventricosum, the Drought-Tolerant Tree Against Hunger.</title>
        <authorList>
            <person name="Harrison J."/>
            <person name="Moore K.A."/>
            <person name="Paszkiewicz K."/>
            <person name="Jones T."/>
            <person name="Grant M."/>
            <person name="Ambacheew D."/>
            <person name="Muzemil S."/>
            <person name="Studholme D.J."/>
        </authorList>
    </citation>
    <scope>NUCLEOTIDE SEQUENCE [LARGE SCALE GENOMIC DNA]</scope>
</reference>
<dbReference type="EMBL" id="AMZH03006754">
    <property type="protein sequence ID" value="RRT63030.1"/>
    <property type="molecule type" value="Genomic_DNA"/>
</dbReference>
<dbReference type="AlphaFoldDB" id="A0A426ZGC3"/>
<gene>
    <name evidence="1" type="ORF">B296_00010733</name>
</gene>
<evidence type="ECO:0000313" key="1">
    <source>
        <dbReference type="EMBL" id="RRT63030.1"/>
    </source>
</evidence>
<organism evidence="1 2">
    <name type="scientific">Ensete ventricosum</name>
    <name type="common">Abyssinian banana</name>
    <name type="synonym">Musa ensete</name>
    <dbReference type="NCBI Taxonomy" id="4639"/>
    <lineage>
        <taxon>Eukaryota</taxon>
        <taxon>Viridiplantae</taxon>
        <taxon>Streptophyta</taxon>
        <taxon>Embryophyta</taxon>
        <taxon>Tracheophyta</taxon>
        <taxon>Spermatophyta</taxon>
        <taxon>Magnoliopsida</taxon>
        <taxon>Liliopsida</taxon>
        <taxon>Zingiberales</taxon>
        <taxon>Musaceae</taxon>
        <taxon>Ensete</taxon>
    </lineage>
</organism>
<protein>
    <submittedName>
        <fullName evidence="1">Uncharacterized protein</fullName>
    </submittedName>
</protein>
<accession>A0A426ZGC3</accession>
<dbReference type="Proteomes" id="UP000287651">
    <property type="component" value="Unassembled WGS sequence"/>
</dbReference>